<keyword evidence="2" id="KW-0812">Transmembrane</keyword>
<evidence type="ECO:0000313" key="3">
    <source>
        <dbReference type="EMBL" id="OWF42237.1"/>
    </source>
</evidence>
<dbReference type="AlphaFoldDB" id="A0A210Q0H4"/>
<keyword evidence="4" id="KW-1185">Reference proteome</keyword>
<protein>
    <submittedName>
        <fullName evidence="3">Uncharacterized protein</fullName>
    </submittedName>
</protein>
<name>A0A210Q0H4_MIZYE</name>
<dbReference type="SUPFAM" id="SSF48452">
    <property type="entry name" value="TPR-like"/>
    <property type="match status" value="1"/>
</dbReference>
<sequence length="518" mass="60055">MKHRQGKTVEHKSQGVKENGFNSNCRNRKWKHNGVSKEVQDPTESQSETGKIFPNWSPWILYAITLVIRATYINRKSNWWIYHPDEIYQSIEVGFSEASGYGFRTYEYLPPPVNVTTSVEEQEVTNGMFSMRSFIFPLFYTFVFKMAAVVGYDYNPYLLGRLFHVIITSLLPVKWRTSDKGEQATSKWIYTRGVLLGGFVDKQVYGTWFLSPLQWYRINLKTNIPSILFGTSSFDVYVDGIFLQSWFTMSYATNTYFTFPSINDNPNTLATKRKKESAEVNACLEFISRQSHVSGVFVDVSLYQMAGLSIIKHNVPLVILIHNEYHEYPNVTSSFMNKPGIRVINRFSDFIHSSNIVYLTKHLLGRMQYSYIVTNRIRESSFGEIGFKTVFSFGAHIVLHRALSSQEKELSQKYAINLLDGDNATVLEYEASWLFTAGLYSKSIHRAESALQVNDQRIRPFQIIGLSYVRLNQWEDARKTEQLCFKRHGEAKCRKPQSRVVIHEEYIPFDDANSYKWL</sequence>
<dbReference type="EMBL" id="NEDP02005302">
    <property type="protein sequence ID" value="OWF42237.1"/>
    <property type="molecule type" value="Genomic_DNA"/>
</dbReference>
<proteinExistence type="predicted"/>
<evidence type="ECO:0000313" key="4">
    <source>
        <dbReference type="Proteomes" id="UP000242188"/>
    </source>
</evidence>
<keyword evidence="2" id="KW-1133">Transmembrane helix</keyword>
<organism evidence="3 4">
    <name type="scientific">Mizuhopecten yessoensis</name>
    <name type="common">Japanese scallop</name>
    <name type="synonym">Patinopecten yessoensis</name>
    <dbReference type="NCBI Taxonomy" id="6573"/>
    <lineage>
        <taxon>Eukaryota</taxon>
        <taxon>Metazoa</taxon>
        <taxon>Spiralia</taxon>
        <taxon>Lophotrochozoa</taxon>
        <taxon>Mollusca</taxon>
        <taxon>Bivalvia</taxon>
        <taxon>Autobranchia</taxon>
        <taxon>Pteriomorphia</taxon>
        <taxon>Pectinida</taxon>
        <taxon>Pectinoidea</taxon>
        <taxon>Pectinidae</taxon>
        <taxon>Mizuhopecten</taxon>
    </lineage>
</organism>
<reference evidence="3 4" key="1">
    <citation type="journal article" date="2017" name="Nat. Ecol. Evol.">
        <title>Scallop genome provides insights into evolution of bilaterian karyotype and development.</title>
        <authorList>
            <person name="Wang S."/>
            <person name="Zhang J."/>
            <person name="Jiao W."/>
            <person name="Li J."/>
            <person name="Xun X."/>
            <person name="Sun Y."/>
            <person name="Guo X."/>
            <person name="Huan P."/>
            <person name="Dong B."/>
            <person name="Zhang L."/>
            <person name="Hu X."/>
            <person name="Sun X."/>
            <person name="Wang J."/>
            <person name="Zhao C."/>
            <person name="Wang Y."/>
            <person name="Wang D."/>
            <person name="Huang X."/>
            <person name="Wang R."/>
            <person name="Lv J."/>
            <person name="Li Y."/>
            <person name="Zhang Z."/>
            <person name="Liu B."/>
            <person name="Lu W."/>
            <person name="Hui Y."/>
            <person name="Liang J."/>
            <person name="Zhou Z."/>
            <person name="Hou R."/>
            <person name="Li X."/>
            <person name="Liu Y."/>
            <person name="Li H."/>
            <person name="Ning X."/>
            <person name="Lin Y."/>
            <person name="Zhao L."/>
            <person name="Xing Q."/>
            <person name="Dou J."/>
            <person name="Li Y."/>
            <person name="Mao J."/>
            <person name="Guo H."/>
            <person name="Dou H."/>
            <person name="Li T."/>
            <person name="Mu C."/>
            <person name="Jiang W."/>
            <person name="Fu Q."/>
            <person name="Fu X."/>
            <person name="Miao Y."/>
            <person name="Liu J."/>
            <person name="Yu Q."/>
            <person name="Li R."/>
            <person name="Liao H."/>
            <person name="Li X."/>
            <person name="Kong Y."/>
            <person name="Jiang Z."/>
            <person name="Chourrout D."/>
            <person name="Li R."/>
            <person name="Bao Z."/>
        </authorList>
    </citation>
    <scope>NUCLEOTIDE SEQUENCE [LARGE SCALE GENOMIC DNA]</scope>
    <source>
        <strain evidence="3 4">PY_sf001</strain>
    </source>
</reference>
<dbReference type="OrthoDB" id="10053904at2759"/>
<accession>A0A210Q0H4</accession>
<keyword evidence="2" id="KW-0472">Membrane</keyword>
<dbReference type="InterPro" id="IPR011990">
    <property type="entry name" value="TPR-like_helical_dom_sf"/>
</dbReference>
<evidence type="ECO:0000256" key="1">
    <source>
        <dbReference type="SAM" id="MobiDB-lite"/>
    </source>
</evidence>
<gene>
    <name evidence="3" type="ORF">KP79_PYT16412</name>
</gene>
<feature type="region of interest" description="Disordered" evidence="1">
    <location>
        <begin position="1"/>
        <end position="49"/>
    </location>
</feature>
<evidence type="ECO:0000256" key="2">
    <source>
        <dbReference type="SAM" id="Phobius"/>
    </source>
</evidence>
<feature type="transmembrane region" description="Helical" evidence="2">
    <location>
        <begin position="134"/>
        <end position="152"/>
    </location>
</feature>
<comment type="caution">
    <text evidence="3">The sequence shown here is derived from an EMBL/GenBank/DDBJ whole genome shotgun (WGS) entry which is preliminary data.</text>
</comment>
<dbReference type="Proteomes" id="UP000242188">
    <property type="component" value="Unassembled WGS sequence"/>
</dbReference>